<reference evidence="1 2" key="1">
    <citation type="submission" date="2020-06" db="EMBL/GenBank/DDBJ databases">
        <authorList>
            <person name="Cao W.R."/>
        </authorList>
    </citation>
    <scope>NUCLEOTIDE SEQUENCE [LARGE SCALE GENOMIC DNA]</scope>
    <source>
        <strain evidence="1 2">B1Z28</strain>
    </source>
</reference>
<dbReference type="Proteomes" id="UP000630805">
    <property type="component" value="Unassembled WGS sequence"/>
</dbReference>
<organism evidence="1 2">
    <name type="scientific">Ruegeria haliotis</name>
    <dbReference type="NCBI Taxonomy" id="2747601"/>
    <lineage>
        <taxon>Bacteria</taxon>
        <taxon>Pseudomonadati</taxon>
        <taxon>Pseudomonadota</taxon>
        <taxon>Alphaproteobacteria</taxon>
        <taxon>Rhodobacterales</taxon>
        <taxon>Roseobacteraceae</taxon>
        <taxon>Ruegeria</taxon>
    </lineage>
</organism>
<evidence type="ECO:0000313" key="2">
    <source>
        <dbReference type="Proteomes" id="UP000630805"/>
    </source>
</evidence>
<dbReference type="InterPro" id="IPR015422">
    <property type="entry name" value="PyrdxlP-dep_Trfase_small"/>
</dbReference>
<protein>
    <submittedName>
        <fullName evidence="1">Uncharacterized protein</fullName>
    </submittedName>
</protein>
<sequence>MTLKNDFSSIRQWDNENFIHPWERMAHIGKNQRTFTESSRGIYLTTETGKRLIDGSAGKWCVQIDYGP</sequence>
<comment type="caution">
    <text evidence="1">The sequence shown here is derived from an EMBL/GenBank/DDBJ whole genome shotgun (WGS) entry which is preliminary data.</text>
</comment>
<accession>A0ABX2PR60</accession>
<keyword evidence="2" id="KW-1185">Reference proteome</keyword>
<gene>
    <name evidence="1" type="ORF">HW561_10605</name>
</gene>
<dbReference type="EMBL" id="JABXWT010000004">
    <property type="protein sequence ID" value="NVO56240.1"/>
    <property type="molecule type" value="Genomic_DNA"/>
</dbReference>
<dbReference type="Gene3D" id="3.90.1150.10">
    <property type="entry name" value="Aspartate Aminotransferase, domain 1"/>
    <property type="match status" value="1"/>
</dbReference>
<evidence type="ECO:0000313" key="1">
    <source>
        <dbReference type="EMBL" id="NVO56240.1"/>
    </source>
</evidence>
<name>A0ABX2PR60_9RHOB</name>
<dbReference type="SUPFAM" id="SSF53383">
    <property type="entry name" value="PLP-dependent transferases"/>
    <property type="match status" value="1"/>
</dbReference>
<proteinExistence type="predicted"/>
<dbReference type="InterPro" id="IPR015424">
    <property type="entry name" value="PyrdxlP-dep_Trfase"/>
</dbReference>
<dbReference type="RefSeq" id="WP_176864498.1">
    <property type="nucleotide sequence ID" value="NZ_JABXWT010000004.1"/>
</dbReference>